<protein>
    <submittedName>
        <fullName evidence="5">Ureidoglycolate hydrolase</fullName>
    </submittedName>
</protein>
<dbReference type="SUPFAM" id="SSF51182">
    <property type="entry name" value="RmlC-like cupins"/>
    <property type="match status" value="1"/>
</dbReference>
<dbReference type="GO" id="GO:0000256">
    <property type="term" value="P:allantoin catabolic process"/>
    <property type="evidence" value="ECO:0007669"/>
    <property type="project" value="InterPro"/>
</dbReference>
<dbReference type="AlphaFoldDB" id="A0A4R1SAE4"/>
<dbReference type="Proteomes" id="UP000295008">
    <property type="component" value="Unassembled WGS sequence"/>
</dbReference>
<proteinExistence type="predicted"/>
<evidence type="ECO:0000256" key="3">
    <source>
        <dbReference type="ARBA" id="ARBA00023239"/>
    </source>
</evidence>
<dbReference type="RefSeq" id="WP_132012660.1">
    <property type="nucleotide sequence ID" value="NZ_SLUN01000002.1"/>
</dbReference>
<dbReference type="Gene3D" id="2.60.120.480">
    <property type="entry name" value="Ureidoglycolate hydrolase"/>
    <property type="match status" value="1"/>
</dbReference>
<reference evidence="5 6" key="1">
    <citation type="submission" date="2019-03" db="EMBL/GenBank/DDBJ databases">
        <title>Genomic Encyclopedia of Type Strains, Phase IV (KMG-IV): sequencing the most valuable type-strain genomes for metagenomic binning, comparative biology and taxonomic classification.</title>
        <authorList>
            <person name="Goeker M."/>
        </authorList>
    </citation>
    <scope>NUCLEOTIDE SEQUENCE [LARGE SCALE GENOMIC DNA]</scope>
    <source>
        <strain evidence="5 6">LX-B</strain>
    </source>
</reference>
<dbReference type="GO" id="GO:0050385">
    <property type="term" value="F:ureidoglycolate lyase activity"/>
    <property type="evidence" value="ECO:0007669"/>
    <property type="project" value="UniProtKB-EC"/>
</dbReference>
<name>A0A4R1SAE4_HYDET</name>
<keyword evidence="2" id="KW-0659">Purine metabolism</keyword>
<organism evidence="5 6">
    <name type="scientific">Hydrogenispora ethanolica</name>
    <dbReference type="NCBI Taxonomy" id="1082276"/>
    <lineage>
        <taxon>Bacteria</taxon>
        <taxon>Bacillati</taxon>
        <taxon>Bacillota</taxon>
        <taxon>Hydrogenispora</taxon>
    </lineage>
</organism>
<keyword evidence="6" id="KW-1185">Reference proteome</keyword>
<dbReference type="InterPro" id="IPR024060">
    <property type="entry name" value="Ureidoglycolate_lyase_dom_sf"/>
</dbReference>
<gene>
    <name evidence="5" type="ORF">EDC14_1002245</name>
</gene>
<dbReference type="EMBL" id="SLUN01000002">
    <property type="protein sequence ID" value="TCL76486.1"/>
    <property type="molecule type" value="Genomic_DNA"/>
</dbReference>
<sequence length="164" mass="17960">MLNVNPLSEQSFRPFGKVLRTPERPPDGSSEAHNYWDRELEWTGSTSVNYLAIKQRDLLLSQMERHRDTREMLLLLQGTCYLAVAPAGVLAADKIAVFELKPGDAVCLDAGVWHDLPFSRQDSAAFLVIYKDGTAQHDLELVPLPATEAIAGALSGAESNLLGA</sequence>
<evidence type="ECO:0000313" key="5">
    <source>
        <dbReference type="EMBL" id="TCL76486.1"/>
    </source>
</evidence>
<evidence type="ECO:0000256" key="2">
    <source>
        <dbReference type="ARBA" id="ARBA00022631"/>
    </source>
</evidence>
<keyword evidence="3" id="KW-0456">Lyase</keyword>
<dbReference type="OrthoDB" id="9804602at2"/>
<accession>A0A4R1SAE4</accession>
<comment type="caution">
    <text evidence="5">The sequence shown here is derived from an EMBL/GenBank/DDBJ whole genome shotgun (WGS) entry which is preliminary data.</text>
</comment>
<comment type="catalytic activity">
    <reaction evidence="4">
        <text>(S)-ureidoglycolate = urea + glyoxylate</text>
        <dbReference type="Rhea" id="RHEA:11304"/>
        <dbReference type="ChEBI" id="CHEBI:16199"/>
        <dbReference type="ChEBI" id="CHEBI:36655"/>
        <dbReference type="ChEBI" id="CHEBI:57296"/>
        <dbReference type="EC" id="4.3.2.3"/>
    </reaction>
</comment>
<evidence type="ECO:0000256" key="1">
    <source>
        <dbReference type="ARBA" id="ARBA00011738"/>
    </source>
</evidence>
<evidence type="ECO:0000256" key="4">
    <source>
        <dbReference type="ARBA" id="ARBA00047684"/>
    </source>
</evidence>
<dbReference type="Pfam" id="PF04115">
    <property type="entry name" value="Ureidogly_lyase"/>
    <property type="match status" value="1"/>
</dbReference>
<dbReference type="InterPro" id="IPR011051">
    <property type="entry name" value="RmlC_Cupin_sf"/>
</dbReference>
<comment type="subunit">
    <text evidence="1">Homodimer.</text>
</comment>
<dbReference type="GO" id="GO:0006144">
    <property type="term" value="P:purine nucleobase metabolic process"/>
    <property type="evidence" value="ECO:0007669"/>
    <property type="project" value="UniProtKB-KW"/>
</dbReference>
<dbReference type="GO" id="GO:0004848">
    <property type="term" value="F:ureidoglycolate hydrolase activity"/>
    <property type="evidence" value="ECO:0007669"/>
    <property type="project" value="InterPro"/>
</dbReference>
<dbReference type="InterPro" id="IPR007247">
    <property type="entry name" value="Ureidogly_lyase"/>
</dbReference>
<keyword evidence="5" id="KW-0378">Hydrolase</keyword>
<evidence type="ECO:0000313" key="6">
    <source>
        <dbReference type="Proteomes" id="UP000295008"/>
    </source>
</evidence>